<dbReference type="GO" id="GO:0003824">
    <property type="term" value="F:catalytic activity"/>
    <property type="evidence" value="ECO:0007669"/>
    <property type="project" value="InterPro"/>
</dbReference>
<gene>
    <name evidence="3" type="ORF">AK812_SmicGene21307</name>
</gene>
<evidence type="ECO:0000313" key="3">
    <source>
        <dbReference type="EMBL" id="OLP96466.1"/>
    </source>
</evidence>
<evidence type="ECO:0000313" key="4">
    <source>
        <dbReference type="Proteomes" id="UP000186817"/>
    </source>
</evidence>
<evidence type="ECO:0000259" key="2">
    <source>
        <dbReference type="Pfam" id="PF03372"/>
    </source>
</evidence>
<feature type="region of interest" description="Disordered" evidence="1">
    <location>
        <begin position="820"/>
        <end position="855"/>
    </location>
</feature>
<feature type="compositionally biased region" description="Basic and acidic residues" evidence="1">
    <location>
        <begin position="7"/>
        <end position="16"/>
    </location>
</feature>
<dbReference type="OrthoDB" id="6627741at2759"/>
<feature type="domain" description="Endonuclease/exonuclease/phosphatase" evidence="2">
    <location>
        <begin position="886"/>
        <end position="1096"/>
    </location>
</feature>
<dbReference type="InterPro" id="IPR036691">
    <property type="entry name" value="Endo/exonu/phosph_ase_sf"/>
</dbReference>
<feature type="region of interest" description="Disordered" evidence="1">
    <location>
        <begin position="1"/>
        <end position="25"/>
    </location>
</feature>
<protein>
    <recommendedName>
        <fullName evidence="2">Endonuclease/exonuclease/phosphatase domain-containing protein</fullName>
    </recommendedName>
</protein>
<keyword evidence="4" id="KW-1185">Reference proteome</keyword>
<organism evidence="3 4">
    <name type="scientific">Symbiodinium microadriaticum</name>
    <name type="common">Dinoflagellate</name>
    <name type="synonym">Zooxanthella microadriatica</name>
    <dbReference type="NCBI Taxonomy" id="2951"/>
    <lineage>
        <taxon>Eukaryota</taxon>
        <taxon>Sar</taxon>
        <taxon>Alveolata</taxon>
        <taxon>Dinophyceae</taxon>
        <taxon>Suessiales</taxon>
        <taxon>Symbiodiniaceae</taxon>
        <taxon>Symbiodinium</taxon>
    </lineage>
</organism>
<feature type="region of interest" description="Disordered" evidence="1">
    <location>
        <begin position="238"/>
        <end position="262"/>
    </location>
</feature>
<dbReference type="PANTHER" id="PTHR19446">
    <property type="entry name" value="REVERSE TRANSCRIPTASES"/>
    <property type="match status" value="1"/>
</dbReference>
<dbReference type="Gene3D" id="3.60.10.10">
    <property type="entry name" value="Endonuclease/exonuclease/phosphatase"/>
    <property type="match status" value="1"/>
</dbReference>
<name>A0A1Q9DMS2_SYMMI</name>
<dbReference type="Pfam" id="PF03372">
    <property type="entry name" value="Exo_endo_phos"/>
    <property type="match status" value="1"/>
</dbReference>
<accession>A0A1Q9DMS2</accession>
<reference evidence="3 4" key="1">
    <citation type="submission" date="2016-02" db="EMBL/GenBank/DDBJ databases">
        <title>Genome analysis of coral dinoflagellate symbionts highlights evolutionary adaptations to a symbiotic lifestyle.</title>
        <authorList>
            <person name="Aranda M."/>
            <person name="Li Y."/>
            <person name="Liew Y.J."/>
            <person name="Baumgarten S."/>
            <person name="Simakov O."/>
            <person name="Wilson M."/>
            <person name="Piel J."/>
            <person name="Ashoor H."/>
            <person name="Bougouffa S."/>
            <person name="Bajic V.B."/>
            <person name="Ryu T."/>
            <person name="Ravasi T."/>
            <person name="Bayer T."/>
            <person name="Micklem G."/>
            <person name="Kim H."/>
            <person name="Bhak J."/>
            <person name="Lajeunesse T.C."/>
            <person name="Voolstra C.R."/>
        </authorList>
    </citation>
    <scope>NUCLEOTIDE SEQUENCE [LARGE SCALE GENOMIC DNA]</scope>
    <source>
        <strain evidence="3 4">CCMP2467</strain>
    </source>
</reference>
<evidence type="ECO:0000256" key="1">
    <source>
        <dbReference type="SAM" id="MobiDB-lite"/>
    </source>
</evidence>
<dbReference type="Proteomes" id="UP000186817">
    <property type="component" value="Unassembled WGS sequence"/>
</dbReference>
<feature type="region of interest" description="Disordered" evidence="1">
    <location>
        <begin position="191"/>
        <end position="225"/>
    </location>
</feature>
<sequence length="1961" mass="211749">MPPKSAKRPETKDSKGGKGAAAGQQSQLEFGLPASLVTALQAITSRATQDLWRSNVAMEGDVTAEQRAQRHANAMRTLSKRINGDVKAKVDLAEALNQWLVQLSSHLQGLVQRVRAISSKLDEDLLSAIQAMGVSQEAQASLATSDQMAQAQAALGHVWKQPQECEVLNAAALLRAIGTVAGPASSGSAPSFSLGGGHLDASPAEDTGMPPSWSTPPGGLAPSAIMAGASHADGSELSFGGDNLGADSGLRPGLGTPAGDASRGTGLFSPEAVIPLTWEAAWVQVASHMYTNGADLVGDIVNDHHQDTALPLRDTATDGQVLLGKAEIFWRELGDFLAAQEPARVPQLVQAVREILNHARQCPSFLPGLRQGIIALAQATIGNLLDPYDYAPTTAQEWLFPSAMAEHSAILRGHIALAPGESEAARLLLGLLGSSDALVATRSWYCTRTEFPGMDFPFPCELAFHDLSGANAVILHMHGHTYTCVPSYADHLTLRSAALSAVAADLHILPQGRLCFARLLPPLDRMPAIQYVAAYCSDGEVMGAVDLRPCSGGVHVVSVPTGATPAERIAAAIQLHGDWSMDMSPVLRLQASLHRLWWSRDLRDGFPSSFPPAYHAAWGSFPKWTGGVPDSVFIATDGSGVEGGSWAFLVWACFRGTWYRLGWENMALAATPWLTDVYSGIPPFMHSYTSELAALQAAAIWCTSSLDAWQLHMGNRPSSITLAVDNIAALQVAAGSGAANGPVAAGARILWQAVQSRVNTSFRHVHSHIGVMANTLVDALGALTTSALLERGPYLWLIPRSQLRRGKPLLLLPAHEATESFGHRGPATDAGASSPPLSLSEDQGDCETPSKVQARASPALSMHVLTANVQTMRDAPTSIFNPSGHAARRQYLLQQAEVIPCDILCIQEARSRAGRWATGGWLSWRSGHQKGQYGCEVWVRPGLVRPALGLEAWRILASSPRILVVTCTDPRLLLTVCSAHAPHAERPTAEADSFWQELRAALLRAPSLRGIVIGLDANADFFAQDAAGDLIGSRLAVGEPGRNDLYLFEFCLHLGLFAPATHPGIQSGPGWSWEHTSGVRKRLDHILYQVGPWDVRSASQALDFDLGHSVRDHMPLRTAAVLQCPAPSRCVAKSRRPTPAEVLQIGDTIWQGVRSGIGLSSSPRYCIQTLVQGYSSQVKGLPRRPPLKPRQPYLCPATVQFLADLRDWRHQLRCVERTHRLCCLAVCLRAWRGAAPVSLELAARRDSRRLCAVMASHESLLSRRVHDQARRDKAAHFLHLTQAAAEKWHADGRPVEALTKLRWASRKAAERRAVYSAGGYDIDSQLEEQFRAQEGGRLATESQIRRDYEAWTSVSAPPCFTAMPTLLQLEHLCRKQQAAKAPGPDLILNELWRAYPAYAGQWFWQICTQVALSGHEPLHFKLALICALYKKGPASLPQNYRSIALMNGMAKVWHSHLRATLGQQVLSGYDSFQLGGRKGIPVGFAGAAYRCAIELSHAAGRSVAALFVDVQAAYYEASRSLVFDGDRLDPPSNGLDAEHLGPLACELLNQGALEALGVPEEERRLLADCVACSHWRLVSSERLYVASRGSRPGDGLADVIFDALFSIALKHIRRVCTQEGLGHLATGTVVGLSDALLQLGWADDLAVLTDYDEPRQLRARFPRVAQIVLSTLQALKFRVNLGVGKTEAILDIRGTHAKSVRGELLSGSSVLSVAAGVSLRLTPEYRYLGVVQTPRDTGRRDVELCAQRACGAWAHGRNLLASSGLPWALKLAWMSGRVLPAAYATLATSLAVSARAWSPLTGFFDRAIVGSWQFGHILTGPLPGAVVGFTSPLHAAILARTRLVVQLVTKAPTELLSLFDAAWNRATPWCELLADALRATAVAVPAPDHAVVTSLQYVRQHSKAILKACRRLSRWGSQLQSVWDLWQDLSVPRRSMNIAPALNELVLDSIAGCRRFASSAL</sequence>
<comment type="caution">
    <text evidence="3">The sequence shown here is derived from an EMBL/GenBank/DDBJ whole genome shotgun (WGS) entry which is preliminary data.</text>
</comment>
<dbReference type="InterPro" id="IPR005135">
    <property type="entry name" value="Endo/exonuclease/phosphatase"/>
</dbReference>
<dbReference type="SUPFAM" id="SSF56219">
    <property type="entry name" value="DNase I-like"/>
    <property type="match status" value="1"/>
</dbReference>
<dbReference type="EMBL" id="LSRX01000466">
    <property type="protein sequence ID" value="OLP96466.1"/>
    <property type="molecule type" value="Genomic_DNA"/>
</dbReference>
<proteinExistence type="predicted"/>